<feature type="domain" description="INO80 complex subunit B-like conserved region" evidence="2">
    <location>
        <begin position="240"/>
        <end position="325"/>
    </location>
</feature>
<feature type="compositionally biased region" description="Basic and acidic residues" evidence="1">
    <location>
        <begin position="242"/>
        <end position="253"/>
    </location>
</feature>
<protein>
    <recommendedName>
        <fullName evidence="2">INO80 complex subunit B-like conserved region domain-containing protein</fullName>
    </recommendedName>
</protein>
<dbReference type="GO" id="GO:0031011">
    <property type="term" value="C:Ino80 complex"/>
    <property type="evidence" value="ECO:0007669"/>
    <property type="project" value="InterPro"/>
</dbReference>
<feature type="compositionally biased region" description="Acidic residues" evidence="1">
    <location>
        <begin position="401"/>
        <end position="413"/>
    </location>
</feature>
<dbReference type="AlphaFoldDB" id="A0A0V0QAH0"/>
<gene>
    <name evidence="3" type="ORF">PPERSA_07406</name>
</gene>
<dbReference type="EMBL" id="LDAU01000220">
    <property type="protein sequence ID" value="KRW99163.1"/>
    <property type="molecule type" value="Genomic_DNA"/>
</dbReference>
<comment type="caution">
    <text evidence="3">The sequence shown here is derived from an EMBL/GenBank/DDBJ whole genome shotgun (WGS) entry which is preliminary data.</text>
</comment>
<proteinExistence type="predicted"/>
<feature type="region of interest" description="Disordered" evidence="1">
    <location>
        <begin position="369"/>
        <end position="428"/>
    </location>
</feature>
<dbReference type="Pfam" id="PF04795">
    <property type="entry name" value="PAPA-1"/>
    <property type="match status" value="1"/>
</dbReference>
<accession>A0A0V0QAH0</accession>
<sequence>MSKMKVEFILNGASKFTKMVQLPQQEEVELNLAKINKILKEKNNASKKGVSTQNKQNKKGSKGKKGAVSKASKKSAQKQQQQQNQEDIYEEDDTTTQQENFPKPKRKSARKGKKGSKRQLSKGSLDDDVSNDEELDSQQLLNLENELEQELQEYNHEHSSHEDEEEFEERQSRPKRQKKTEFDDDELDDDQLEEEILRANNKKSQLLTKRQKNLLSHDTLEFSALPERGKKKRNDYSEEEDQLKRTEREEKRRAQMAQQQENQKWQVVDQILNDSGRKQKQRKEKEERELFNKMNHIYRSLPKDDIKIRYICNKNKHQIELSESLSSNVLLNAEYKQKFEQIIINNLNRRAYEKQEQIQKYLQDQKDLQKQKKQIDEEQKKTQKNKSSSNNNQKKRGNIIDSEEEDEENETEQNETQQIDLHDQEEQEKQIQLIREKIDEQYSLKRVDLEKQVEKELGISVKENGAIIYGFSDEDKQKMIEKYEKNKENIDSNLGKNQNQDQNIKQEQKINIECSQGCGKNFKYKIPKTNLKVCSLECYKAVQQNNVKK</sequence>
<dbReference type="InterPro" id="IPR006880">
    <property type="entry name" value="INO80B_C"/>
</dbReference>
<dbReference type="PANTHER" id="PTHR21561">
    <property type="entry name" value="INO80 COMPLEX SUBUNIT B"/>
    <property type="match status" value="1"/>
</dbReference>
<organism evidence="3 4">
    <name type="scientific">Pseudocohnilembus persalinus</name>
    <name type="common">Ciliate</name>
    <dbReference type="NCBI Taxonomy" id="266149"/>
    <lineage>
        <taxon>Eukaryota</taxon>
        <taxon>Sar</taxon>
        <taxon>Alveolata</taxon>
        <taxon>Ciliophora</taxon>
        <taxon>Intramacronucleata</taxon>
        <taxon>Oligohymenophorea</taxon>
        <taxon>Scuticociliatia</taxon>
        <taxon>Philasterida</taxon>
        <taxon>Pseudocohnilembidae</taxon>
        <taxon>Pseudocohnilembus</taxon>
    </lineage>
</organism>
<dbReference type="OMA" id="ERYATNE"/>
<feature type="compositionally biased region" description="Acidic residues" evidence="1">
    <location>
        <begin position="126"/>
        <end position="136"/>
    </location>
</feature>
<evidence type="ECO:0000313" key="4">
    <source>
        <dbReference type="Proteomes" id="UP000054937"/>
    </source>
</evidence>
<keyword evidence="4" id="KW-1185">Reference proteome</keyword>
<evidence type="ECO:0000259" key="2">
    <source>
        <dbReference type="SMART" id="SM01406"/>
    </source>
</evidence>
<feature type="compositionally biased region" description="Polar residues" evidence="1">
    <location>
        <begin position="202"/>
        <end position="216"/>
    </location>
</feature>
<dbReference type="InParanoid" id="A0A0V0QAH0"/>
<feature type="compositionally biased region" description="Acidic residues" evidence="1">
    <location>
        <begin position="182"/>
        <end position="194"/>
    </location>
</feature>
<dbReference type="PANTHER" id="PTHR21561:SF12">
    <property type="entry name" value="INO80 COMPLEX SUBUNIT B"/>
    <property type="match status" value="1"/>
</dbReference>
<feature type="compositionally biased region" description="Basic and acidic residues" evidence="1">
    <location>
        <begin position="369"/>
        <end position="381"/>
    </location>
</feature>
<feature type="region of interest" description="Disordered" evidence="1">
    <location>
        <begin position="40"/>
        <end position="264"/>
    </location>
</feature>
<reference evidence="3 4" key="1">
    <citation type="journal article" date="2015" name="Sci. Rep.">
        <title>Genome of the facultative scuticociliatosis pathogen Pseudocohnilembus persalinus provides insight into its virulence through horizontal gene transfer.</title>
        <authorList>
            <person name="Xiong J."/>
            <person name="Wang G."/>
            <person name="Cheng J."/>
            <person name="Tian M."/>
            <person name="Pan X."/>
            <person name="Warren A."/>
            <person name="Jiang C."/>
            <person name="Yuan D."/>
            <person name="Miao W."/>
        </authorList>
    </citation>
    <scope>NUCLEOTIDE SEQUENCE [LARGE SCALE GENOMIC DNA]</scope>
    <source>
        <strain evidence="3">36N120E</strain>
    </source>
</reference>
<dbReference type="Proteomes" id="UP000054937">
    <property type="component" value="Unassembled WGS sequence"/>
</dbReference>
<dbReference type="InterPro" id="IPR029523">
    <property type="entry name" value="INO80B/Ies2"/>
</dbReference>
<feature type="compositionally biased region" description="Basic residues" evidence="1">
    <location>
        <begin position="103"/>
        <end position="120"/>
    </location>
</feature>
<dbReference type="OrthoDB" id="10684548at2759"/>
<feature type="compositionally biased region" description="Basic residues" evidence="1">
    <location>
        <begin position="56"/>
        <end position="76"/>
    </location>
</feature>
<dbReference type="SMART" id="SM01406">
    <property type="entry name" value="PAPA-1"/>
    <property type="match status" value="1"/>
</dbReference>
<evidence type="ECO:0000256" key="1">
    <source>
        <dbReference type="SAM" id="MobiDB-lite"/>
    </source>
</evidence>
<evidence type="ECO:0000313" key="3">
    <source>
        <dbReference type="EMBL" id="KRW99163.1"/>
    </source>
</evidence>
<dbReference type="GO" id="GO:0006338">
    <property type="term" value="P:chromatin remodeling"/>
    <property type="evidence" value="ECO:0007669"/>
    <property type="project" value="InterPro"/>
</dbReference>
<name>A0A0V0QAH0_PSEPJ</name>